<reference evidence="3" key="1">
    <citation type="submission" date="2017-05" db="EMBL/GenBank/DDBJ databases">
        <authorList>
            <person name="Rodrigo-Torres L."/>
            <person name="Arahal R. D."/>
            <person name="Lucena T."/>
        </authorList>
    </citation>
    <scope>NUCLEOTIDE SEQUENCE [LARGE SCALE GENOMIC DNA]</scope>
    <source>
        <strain evidence="3">CECT 8649</strain>
    </source>
</reference>
<evidence type="ECO:0000313" key="3">
    <source>
        <dbReference type="Proteomes" id="UP000225972"/>
    </source>
</evidence>
<dbReference type="RefSeq" id="WP_099245816.1">
    <property type="nucleotide sequence ID" value="NZ_FXXP01000002.1"/>
</dbReference>
<dbReference type="Proteomes" id="UP000225972">
    <property type="component" value="Unassembled WGS sequence"/>
</dbReference>
<dbReference type="OrthoDB" id="8005167at2"/>
<name>A0A238JCM0_9RHOB</name>
<feature type="domain" description="YjiS-like" evidence="1">
    <location>
        <begin position="29"/>
        <end position="65"/>
    </location>
</feature>
<evidence type="ECO:0000313" key="2">
    <source>
        <dbReference type="EMBL" id="SMX28461.1"/>
    </source>
</evidence>
<keyword evidence="3" id="KW-1185">Reference proteome</keyword>
<protein>
    <recommendedName>
        <fullName evidence="1">YjiS-like domain-containing protein</fullName>
    </recommendedName>
</protein>
<gene>
    <name evidence="2" type="ORF">TRP8649_02582</name>
</gene>
<dbReference type="InterPro" id="IPR009506">
    <property type="entry name" value="YjiS-like"/>
</dbReference>
<dbReference type="AlphaFoldDB" id="A0A238JCM0"/>
<dbReference type="Pfam" id="PF06568">
    <property type="entry name" value="YjiS-like"/>
    <property type="match status" value="1"/>
</dbReference>
<evidence type="ECO:0000259" key="1">
    <source>
        <dbReference type="Pfam" id="PF06568"/>
    </source>
</evidence>
<dbReference type="EMBL" id="FXXP01000002">
    <property type="protein sequence ID" value="SMX28461.1"/>
    <property type="molecule type" value="Genomic_DNA"/>
</dbReference>
<organism evidence="2 3">
    <name type="scientific">Pelagimonas phthalicica</name>
    <dbReference type="NCBI Taxonomy" id="1037362"/>
    <lineage>
        <taxon>Bacteria</taxon>
        <taxon>Pseudomonadati</taxon>
        <taxon>Pseudomonadota</taxon>
        <taxon>Alphaproteobacteria</taxon>
        <taxon>Rhodobacterales</taxon>
        <taxon>Roseobacteraceae</taxon>
        <taxon>Pelagimonas</taxon>
    </lineage>
</organism>
<proteinExistence type="predicted"/>
<sequence>MAQPALKPALSLLDAAPAVPALAGVAVRFAAALTKWGQRHSTRNELRHLSDYQLYDIGIDREAARAEIEKRFWQG</sequence>
<accession>A0A238JCM0</accession>